<dbReference type="EMBL" id="JAVHJO010000007">
    <property type="protein sequence ID" value="KAK6538673.1"/>
    <property type="molecule type" value="Genomic_DNA"/>
</dbReference>
<evidence type="ECO:0000313" key="5">
    <source>
        <dbReference type="EMBL" id="KAK6538673.1"/>
    </source>
</evidence>
<dbReference type="Proteomes" id="UP001365542">
    <property type="component" value="Unassembled WGS sequence"/>
</dbReference>
<dbReference type="GO" id="GO:0008270">
    <property type="term" value="F:zinc ion binding"/>
    <property type="evidence" value="ECO:0007669"/>
    <property type="project" value="InterPro"/>
</dbReference>
<comment type="caution">
    <text evidence="5">The sequence shown here is derived from an EMBL/GenBank/DDBJ whole genome shotgun (WGS) entry which is preliminary data.</text>
</comment>
<dbReference type="AlphaFoldDB" id="A0AAV9X9B1"/>
<dbReference type="InterPro" id="IPR021858">
    <property type="entry name" value="Fun_TF"/>
</dbReference>
<dbReference type="PROSITE" id="PS50048">
    <property type="entry name" value="ZN2_CY6_FUNGAL_2"/>
    <property type="match status" value="1"/>
</dbReference>
<accession>A0AAV9X9B1</accession>
<dbReference type="InterPro" id="IPR001138">
    <property type="entry name" value="Zn2Cys6_DnaBD"/>
</dbReference>
<keyword evidence="2" id="KW-0539">Nucleus</keyword>
<reference evidence="5 6" key="1">
    <citation type="submission" date="2019-10" db="EMBL/GenBank/DDBJ databases">
        <authorList>
            <person name="Palmer J.M."/>
        </authorList>
    </citation>
    <scope>NUCLEOTIDE SEQUENCE [LARGE SCALE GENOMIC DNA]</scope>
    <source>
        <strain evidence="5 6">TWF694</strain>
    </source>
</reference>
<evidence type="ECO:0000256" key="3">
    <source>
        <dbReference type="SAM" id="MobiDB-lite"/>
    </source>
</evidence>
<protein>
    <recommendedName>
        <fullName evidence="4">Zn(2)-C6 fungal-type domain-containing protein</fullName>
    </recommendedName>
</protein>
<comment type="subcellular location">
    <subcellularLocation>
        <location evidence="1">Nucleus</location>
    </subcellularLocation>
</comment>
<dbReference type="PANTHER" id="PTHR37534:SF20">
    <property type="entry name" value="PRO1A C6 ZINK-FINGER PROTEIN"/>
    <property type="match status" value="1"/>
</dbReference>
<dbReference type="SUPFAM" id="SSF57701">
    <property type="entry name" value="Zn2/Cys6 DNA-binding domain"/>
    <property type="match status" value="1"/>
</dbReference>
<dbReference type="InterPro" id="IPR036864">
    <property type="entry name" value="Zn2-C6_fun-type_DNA-bd_sf"/>
</dbReference>
<evidence type="ECO:0000313" key="6">
    <source>
        <dbReference type="Proteomes" id="UP001365542"/>
    </source>
</evidence>
<dbReference type="PROSITE" id="PS00463">
    <property type="entry name" value="ZN2_CY6_FUNGAL_1"/>
    <property type="match status" value="1"/>
</dbReference>
<keyword evidence="6" id="KW-1185">Reference proteome</keyword>
<proteinExistence type="predicted"/>
<feature type="compositionally biased region" description="Basic and acidic residues" evidence="3">
    <location>
        <begin position="53"/>
        <end position="65"/>
    </location>
</feature>
<dbReference type="PANTHER" id="PTHR37534">
    <property type="entry name" value="TRANSCRIPTIONAL ACTIVATOR PROTEIN UGA3"/>
    <property type="match status" value="1"/>
</dbReference>
<feature type="domain" description="Zn(2)-C6 fungal-type" evidence="4">
    <location>
        <begin position="12"/>
        <end position="40"/>
    </location>
</feature>
<dbReference type="SMART" id="SM00066">
    <property type="entry name" value="GAL4"/>
    <property type="match status" value="1"/>
</dbReference>
<feature type="compositionally biased region" description="Low complexity" evidence="3">
    <location>
        <begin position="177"/>
        <end position="191"/>
    </location>
</feature>
<gene>
    <name evidence="5" type="ORF">TWF694_010248</name>
</gene>
<organism evidence="5 6">
    <name type="scientific">Orbilia ellipsospora</name>
    <dbReference type="NCBI Taxonomy" id="2528407"/>
    <lineage>
        <taxon>Eukaryota</taxon>
        <taxon>Fungi</taxon>
        <taxon>Dikarya</taxon>
        <taxon>Ascomycota</taxon>
        <taxon>Pezizomycotina</taxon>
        <taxon>Orbiliomycetes</taxon>
        <taxon>Orbiliales</taxon>
        <taxon>Orbiliaceae</taxon>
        <taxon>Orbilia</taxon>
    </lineage>
</organism>
<evidence type="ECO:0000256" key="1">
    <source>
        <dbReference type="ARBA" id="ARBA00004123"/>
    </source>
</evidence>
<feature type="compositionally biased region" description="Low complexity" evidence="3">
    <location>
        <begin position="93"/>
        <end position="111"/>
    </location>
</feature>
<dbReference type="GO" id="GO:0000981">
    <property type="term" value="F:DNA-binding transcription factor activity, RNA polymerase II-specific"/>
    <property type="evidence" value="ECO:0007669"/>
    <property type="project" value="InterPro"/>
</dbReference>
<feature type="region of interest" description="Disordered" evidence="3">
    <location>
        <begin position="53"/>
        <end position="123"/>
    </location>
</feature>
<dbReference type="CDD" id="cd00067">
    <property type="entry name" value="GAL4"/>
    <property type="match status" value="1"/>
</dbReference>
<dbReference type="GO" id="GO:0005634">
    <property type="term" value="C:nucleus"/>
    <property type="evidence" value="ECO:0007669"/>
    <property type="project" value="UniProtKB-SubCell"/>
</dbReference>
<dbReference type="Pfam" id="PF11951">
    <property type="entry name" value="Fungal_trans_2"/>
    <property type="match status" value="2"/>
</dbReference>
<feature type="compositionally biased region" description="Acidic residues" evidence="3">
    <location>
        <begin position="205"/>
        <end position="221"/>
    </location>
</feature>
<evidence type="ECO:0000256" key="2">
    <source>
        <dbReference type="ARBA" id="ARBA00023242"/>
    </source>
</evidence>
<name>A0AAV9X9B1_9PEZI</name>
<dbReference type="Gene3D" id="4.10.240.10">
    <property type="entry name" value="Zn(2)-C6 fungal-type DNA-binding domain"/>
    <property type="match status" value="1"/>
</dbReference>
<feature type="region of interest" description="Disordered" evidence="3">
    <location>
        <begin position="167"/>
        <end position="228"/>
    </location>
</feature>
<evidence type="ECO:0000259" key="4">
    <source>
        <dbReference type="PROSITE" id="PS50048"/>
    </source>
</evidence>
<dbReference type="Pfam" id="PF00172">
    <property type="entry name" value="Zn_clus"/>
    <property type="match status" value="1"/>
</dbReference>
<sequence>METTRHVRTRTGCWTCRFRKKKCDEARPACEQCSHLRLICDGYDGQPIWMKDPEKAAEKKQEIKRQMVRRSRRRKKNNQDAGNIKPELPSHLQQQQPTTTPTKTPTSPPKTINSAKESALRRPNQFPAISLPVSLGDHEFSAFSTSSPEDSGITELLAANMRGMNWAGSLPRSQRQSTGTLSPPTTATLTSRESTHAPSSIEDAVKEEDEDDDVEIVDSEESPSSTEVIPYSARKASVPFFDFPDLQIQTDSKLDHSLANLYLRTIFGVTYRALSDEQVFRYNDALIVPMFLNNSSFLHGCLSSTALHLTATNISETNRKALVTEVYRHRQKSLNSLKNQIAKSSDDKERIKIAATVCALISFEVFSRRTDWQVHVKAATDCVILLDWCNKRPTHPGQWFIYSRILWLDILSSLTTGVNPVFSPFFREIMFLPPDVRNEVNRLYEMTGCEDSVLYLISEITCLENWKFEATRSQPWPVVHAQLVNRAWIHDRELKALAVTDLSSRSPRHVSEQYNYWNYNSVNTSPQGDDMDYAESDFGKDIGDDFDDDFGDDFDIVQDATAGIDGLEFDDDLSYSEDPTPEISEVVDGLVRRNSSFTVLDSHSAQSPTSPTEAGAGDMFVADSTNKLIEDRATFRKAVTEAFRIMARVYLRIVVHGFNPYDTECQSLLKELLAVIDFIPSLYMGYERSIISPLLIVGSCAVNPQHQNIISTRLKKIPHMAKYGNLGNVDKILTEIWSRKWMPDPRDIMPWRQVMKEKNWEYLMV</sequence>
<feature type="compositionally biased region" description="Basic residues" evidence="3">
    <location>
        <begin position="66"/>
        <end position="76"/>
    </location>
</feature>